<dbReference type="GO" id="GO:0005737">
    <property type="term" value="C:cytoplasm"/>
    <property type="evidence" value="ECO:0007669"/>
    <property type="project" value="TreeGrafter"/>
</dbReference>
<dbReference type="Gene3D" id="1.10.630.10">
    <property type="entry name" value="Cytochrome P450"/>
    <property type="match status" value="1"/>
</dbReference>
<dbReference type="GO" id="GO:0016712">
    <property type="term" value="F:oxidoreductase activity, acting on paired donors, with incorporation or reduction of molecular oxygen, reduced flavin or flavoprotein as one donor, and incorporation of one atom of oxygen"/>
    <property type="evidence" value="ECO:0007669"/>
    <property type="project" value="TreeGrafter"/>
</dbReference>
<sequence length="197" mass="22304">MFYFSSSTLSFATLYLIHNSEAQRNAQQKIDRVVGCRKISLSDRVLLPYTEADYSGNFATSSITPLGVPHQMLADTVFQGYFLPKGATVVTNAYGIHHDPKIWGNDVNEFRPERFLSDDKKRVIRHYALIPFSVGRRSCIGEGFARDVIFLFLASILQKFNIKPDPDCPIVDIKPMSGVALEPKPFNFVLNLREKNQ</sequence>
<evidence type="ECO:0000256" key="8">
    <source>
        <dbReference type="PIRSR" id="PIRSR602401-1"/>
    </source>
</evidence>
<evidence type="ECO:0000256" key="9">
    <source>
        <dbReference type="RuleBase" id="RU000461"/>
    </source>
</evidence>
<dbReference type="InterPro" id="IPR017972">
    <property type="entry name" value="Cyt_P450_CS"/>
</dbReference>
<dbReference type="GO" id="GO:0006082">
    <property type="term" value="P:organic acid metabolic process"/>
    <property type="evidence" value="ECO:0007669"/>
    <property type="project" value="TreeGrafter"/>
</dbReference>
<dbReference type="PRINTS" id="PR00463">
    <property type="entry name" value="EP450I"/>
</dbReference>
<dbReference type="InterPro" id="IPR002401">
    <property type="entry name" value="Cyt_P450_E_grp-I"/>
</dbReference>
<evidence type="ECO:0000256" key="3">
    <source>
        <dbReference type="ARBA" id="ARBA00022617"/>
    </source>
</evidence>
<dbReference type="PANTHER" id="PTHR24300">
    <property type="entry name" value="CYTOCHROME P450 508A4-RELATED"/>
    <property type="match status" value="1"/>
</dbReference>
<gene>
    <name evidence="11" type="ORF">Ocin01_17359</name>
</gene>
<evidence type="ECO:0000256" key="2">
    <source>
        <dbReference type="ARBA" id="ARBA00010617"/>
    </source>
</evidence>
<dbReference type="AlphaFoldDB" id="A0A1D2M8L7"/>
<keyword evidence="10" id="KW-0732">Signal</keyword>
<comment type="similarity">
    <text evidence="2 9">Belongs to the cytochrome P450 family.</text>
</comment>
<evidence type="ECO:0000256" key="1">
    <source>
        <dbReference type="ARBA" id="ARBA00001971"/>
    </source>
</evidence>
<keyword evidence="12" id="KW-1185">Reference proteome</keyword>
<keyword evidence="7 9" id="KW-0503">Monooxygenase</keyword>
<dbReference type="OMA" id="MMADDEY"/>
<dbReference type="GO" id="GO:0020037">
    <property type="term" value="F:heme binding"/>
    <property type="evidence" value="ECO:0007669"/>
    <property type="project" value="InterPro"/>
</dbReference>
<feature type="signal peptide" evidence="10">
    <location>
        <begin position="1"/>
        <end position="22"/>
    </location>
</feature>
<feature type="binding site" description="axial binding residue" evidence="8">
    <location>
        <position position="139"/>
    </location>
    <ligand>
        <name>heme</name>
        <dbReference type="ChEBI" id="CHEBI:30413"/>
    </ligand>
    <ligandPart>
        <name>Fe</name>
        <dbReference type="ChEBI" id="CHEBI:18248"/>
    </ligandPart>
</feature>
<comment type="cofactor">
    <cofactor evidence="1 8">
        <name>heme</name>
        <dbReference type="ChEBI" id="CHEBI:30413"/>
    </cofactor>
</comment>
<dbReference type="PANTHER" id="PTHR24300:SF376">
    <property type="entry name" value="CYTOCHROME P450 15A1"/>
    <property type="match status" value="1"/>
</dbReference>
<evidence type="ECO:0000256" key="10">
    <source>
        <dbReference type="SAM" id="SignalP"/>
    </source>
</evidence>
<keyword evidence="3 8" id="KW-0349">Heme</keyword>
<dbReference type="GO" id="GO:0006805">
    <property type="term" value="P:xenobiotic metabolic process"/>
    <property type="evidence" value="ECO:0007669"/>
    <property type="project" value="TreeGrafter"/>
</dbReference>
<keyword evidence="6 8" id="KW-0408">Iron</keyword>
<proteinExistence type="inferred from homology"/>
<dbReference type="GO" id="GO:0008395">
    <property type="term" value="F:steroid hydroxylase activity"/>
    <property type="evidence" value="ECO:0007669"/>
    <property type="project" value="TreeGrafter"/>
</dbReference>
<dbReference type="InterPro" id="IPR050182">
    <property type="entry name" value="Cytochrome_P450_fam2"/>
</dbReference>
<keyword evidence="5 9" id="KW-0560">Oxidoreductase</keyword>
<dbReference type="InterPro" id="IPR036396">
    <property type="entry name" value="Cyt_P450_sf"/>
</dbReference>
<evidence type="ECO:0000256" key="6">
    <source>
        <dbReference type="ARBA" id="ARBA00023004"/>
    </source>
</evidence>
<dbReference type="PROSITE" id="PS00086">
    <property type="entry name" value="CYTOCHROME_P450"/>
    <property type="match status" value="1"/>
</dbReference>
<dbReference type="InterPro" id="IPR001128">
    <property type="entry name" value="Cyt_P450"/>
</dbReference>
<keyword evidence="4 8" id="KW-0479">Metal-binding</keyword>
<comment type="caution">
    <text evidence="11">The sequence shown here is derived from an EMBL/GenBank/DDBJ whole genome shotgun (WGS) entry which is preliminary data.</text>
</comment>
<dbReference type="Pfam" id="PF00067">
    <property type="entry name" value="p450"/>
    <property type="match status" value="1"/>
</dbReference>
<dbReference type="SUPFAM" id="SSF48264">
    <property type="entry name" value="Cytochrome P450"/>
    <property type="match status" value="1"/>
</dbReference>
<evidence type="ECO:0000256" key="7">
    <source>
        <dbReference type="ARBA" id="ARBA00023033"/>
    </source>
</evidence>
<evidence type="ECO:0000313" key="11">
    <source>
        <dbReference type="EMBL" id="ODM89327.1"/>
    </source>
</evidence>
<name>A0A1D2M8L7_ORCCI</name>
<protein>
    <submittedName>
        <fullName evidence="11">Cytochrome P450 1A2</fullName>
    </submittedName>
</protein>
<dbReference type="EMBL" id="LJIJ01002720">
    <property type="protein sequence ID" value="ODM89327.1"/>
    <property type="molecule type" value="Genomic_DNA"/>
</dbReference>
<dbReference type="GO" id="GO:0005506">
    <property type="term" value="F:iron ion binding"/>
    <property type="evidence" value="ECO:0007669"/>
    <property type="project" value="InterPro"/>
</dbReference>
<evidence type="ECO:0000256" key="5">
    <source>
        <dbReference type="ARBA" id="ARBA00023002"/>
    </source>
</evidence>
<evidence type="ECO:0000256" key="4">
    <source>
        <dbReference type="ARBA" id="ARBA00022723"/>
    </source>
</evidence>
<dbReference type="STRING" id="48709.A0A1D2M8L7"/>
<dbReference type="Proteomes" id="UP000094527">
    <property type="component" value="Unassembled WGS sequence"/>
</dbReference>
<accession>A0A1D2M8L7</accession>
<evidence type="ECO:0000313" key="12">
    <source>
        <dbReference type="Proteomes" id="UP000094527"/>
    </source>
</evidence>
<organism evidence="11 12">
    <name type="scientific">Orchesella cincta</name>
    <name type="common">Springtail</name>
    <name type="synonym">Podura cincta</name>
    <dbReference type="NCBI Taxonomy" id="48709"/>
    <lineage>
        <taxon>Eukaryota</taxon>
        <taxon>Metazoa</taxon>
        <taxon>Ecdysozoa</taxon>
        <taxon>Arthropoda</taxon>
        <taxon>Hexapoda</taxon>
        <taxon>Collembola</taxon>
        <taxon>Entomobryomorpha</taxon>
        <taxon>Entomobryoidea</taxon>
        <taxon>Orchesellidae</taxon>
        <taxon>Orchesellinae</taxon>
        <taxon>Orchesella</taxon>
    </lineage>
</organism>
<reference evidence="11 12" key="1">
    <citation type="journal article" date="2016" name="Genome Biol. Evol.">
        <title>Gene Family Evolution Reflects Adaptation to Soil Environmental Stressors in the Genome of the Collembolan Orchesella cincta.</title>
        <authorList>
            <person name="Faddeeva-Vakhrusheva A."/>
            <person name="Derks M.F."/>
            <person name="Anvar S.Y."/>
            <person name="Agamennone V."/>
            <person name="Suring W."/>
            <person name="Smit S."/>
            <person name="van Straalen N.M."/>
            <person name="Roelofs D."/>
        </authorList>
    </citation>
    <scope>NUCLEOTIDE SEQUENCE [LARGE SCALE GENOMIC DNA]</scope>
    <source>
        <tissue evidence="11">Mixed pool</tissue>
    </source>
</reference>
<dbReference type="OrthoDB" id="1055148at2759"/>
<feature type="chain" id="PRO_5008903612" evidence="10">
    <location>
        <begin position="23"/>
        <end position="197"/>
    </location>
</feature>